<dbReference type="Pfam" id="PF21989">
    <property type="entry name" value="RA_2"/>
    <property type="match status" value="1"/>
</dbReference>
<dbReference type="InterPro" id="IPR019748">
    <property type="entry name" value="FERM_central"/>
</dbReference>
<evidence type="ECO:0000313" key="2">
    <source>
        <dbReference type="EMBL" id="VDP00643.1"/>
    </source>
</evidence>
<dbReference type="InterPro" id="IPR019749">
    <property type="entry name" value="Band_41_domain"/>
</dbReference>
<dbReference type="GO" id="GO:0005178">
    <property type="term" value="F:integrin binding"/>
    <property type="evidence" value="ECO:0007669"/>
    <property type="project" value="TreeGrafter"/>
</dbReference>
<accession>A0A183II38</accession>
<dbReference type="GO" id="GO:0005925">
    <property type="term" value="C:focal adhesion"/>
    <property type="evidence" value="ECO:0007669"/>
    <property type="project" value="TreeGrafter"/>
</dbReference>
<dbReference type="Proteomes" id="UP000270296">
    <property type="component" value="Unassembled WGS sequence"/>
</dbReference>
<dbReference type="InterPro" id="IPR029071">
    <property type="entry name" value="Ubiquitin-like_domsf"/>
</dbReference>
<dbReference type="InterPro" id="IPR011993">
    <property type="entry name" value="PH-like_dom_sf"/>
</dbReference>
<evidence type="ECO:0000313" key="4">
    <source>
        <dbReference type="WBParaSite" id="SBAD_0000343701-mRNA-1"/>
    </source>
</evidence>
<dbReference type="Gene3D" id="3.10.20.90">
    <property type="entry name" value="Phosphatidylinositol 3-kinase Catalytic Subunit, Chain A, domain 1"/>
    <property type="match status" value="2"/>
</dbReference>
<dbReference type="Pfam" id="PF16511">
    <property type="entry name" value="FERM_f0"/>
    <property type="match status" value="1"/>
</dbReference>
<gene>
    <name evidence="2" type="ORF">SBAD_LOCUS3283</name>
</gene>
<keyword evidence="3" id="KW-1185">Reference proteome</keyword>
<dbReference type="InterPro" id="IPR002404">
    <property type="entry name" value="IRS_PTB"/>
</dbReference>
<dbReference type="PANTHER" id="PTHR19981">
    <property type="entry name" value="TALIN"/>
    <property type="match status" value="1"/>
</dbReference>
<reference evidence="2 3" key="2">
    <citation type="submission" date="2018-11" db="EMBL/GenBank/DDBJ databases">
        <authorList>
            <consortium name="Pathogen Informatics"/>
        </authorList>
    </citation>
    <scope>NUCLEOTIDE SEQUENCE [LARGE SCALE GENOMIC DNA]</scope>
</reference>
<dbReference type="WBParaSite" id="SBAD_0000343701-mRNA-1">
    <property type="protein sequence ID" value="SBAD_0000343701-mRNA-1"/>
    <property type="gene ID" value="SBAD_0000343701"/>
</dbReference>
<dbReference type="GO" id="GO:0030036">
    <property type="term" value="P:actin cytoskeleton organization"/>
    <property type="evidence" value="ECO:0007669"/>
    <property type="project" value="TreeGrafter"/>
</dbReference>
<dbReference type="CDD" id="cd10569">
    <property type="entry name" value="FERM_C_Talin"/>
    <property type="match status" value="1"/>
</dbReference>
<organism evidence="4">
    <name type="scientific">Soboliphyme baturini</name>
    <dbReference type="NCBI Taxonomy" id="241478"/>
    <lineage>
        <taxon>Eukaryota</taxon>
        <taxon>Metazoa</taxon>
        <taxon>Ecdysozoa</taxon>
        <taxon>Nematoda</taxon>
        <taxon>Enoplea</taxon>
        <taxon>Dorylaimia</taxon>
        <taxon>Dioctophymatida</taxon>
        <taxon>Dioctophymatoidea</taxon>
        <taxon>Soboliphymatidae</taxon>
        <taxon>Soboliphyme</taxon>
    </lineage>
</organism>
<dbReference type="GO" id="GO:0005737">
    <property type="term" value="C:cytoplasm"/>
    <property type="evidence" value="ECO:0007669"/>
    <property type="project" value="TreeGrafter"/>
</dbReference>
<dbReference type="AlphaFoldDB" id="A0A183II38"/>
<evidence type="ECO:0000259" key="1">
    <source>
        <dbReference type="PROSITE" id="PS50057"/>
    </source>
</evidence>
<dbReference type="SUPFAM" id="SSF54236">
    <property type="entry name" value="Ubiquitin-like"/>
    <property type="match status" value="1"/>
</dbReference>
<proteinExistence type="predicted"/>
<dbReference type="InterPro" id="IPR032425">
    <property type="entry name" value="FERM_f0"/>
</dbReference>
<dbReference type="PANTHER" id="PTHR19981:SF1">
    <property type="entry name" value="RHEA, ISOFORM B"/>
    <property type="match status" value="1"/>
</dbReference>
<dbReference type="FunFam" id="2.30.29.30:FF:000028">
    <property type="entry name" value="Talin 2"/>
    <property type="match status" value="1"/>
</dbReference>
<evidence type="ECO:0000313" key="3">
    <source>
        <dbReference type="Proteomes" id="UP000270296"/>
    </source>
</evidence>
<dbReference type="SUPFAM" id="SSF47031">
    <property type="entry name" value="Second domain of FERM"/>
    <property type="match status" value="1"/>
</dbReference>
<dbReference type="PROSITE" id="PS50057">
    <property type="entry name" value="FERM_3"/>
    <property type="match status" value="1"/>
</dbReference>
<dbReference type="Pfam" id="PF02174">
    <property type="entry name" value="IRS"/>
    <property type="match status" value="1"/>
</dbReference>
<reference evidence="4" key="1">
    <citation type="submission" date="2016-06" db="UniProtKB">
        <authorList>
            <consortium name="WormBaseParasite"/>
        </authorList>
    </citation>
    <scope>IDENTIFICATION</scope>
</reference>
<name>A0A183II38_9BILA</name>
<dbReference type="GO" id="GO:0005886">
    <property type="term" value="C:plasma membrane"/>
    <property type="evidence" value="ECO:0007669"/>
    <property type="project" value="TreeGrafter"/>
</dbReference>
<sequence>MKNIPAKDYGLFLADEDPTKGVWLENGKSLEYYLVRSGDLLEYRKKIRTLKVRMLDGSTKTMLVDDSQPIGQLMIAVCSRIGITNHDEYSLVRELPPEEEKVNTLRKDDSMSKLGTLTLSRSKEKKMELLRKQLHTDEELNWVDHSKTLREQGIDENETVLLRRKYFFSDRNIDARDPVQLNLLYVQCRDGILDGTHPVSKEEAFVFAGYQCQIQFGDFEKMKGKNKLAPRLLGINKDCVMRVDEKTKEVLKIYPLEQVRRWAASPNTFTLDFGDYQDAYYSVQTTEGEK</sequence>
<dbReference type="CDD" id="cd14473">
    <property type="entry name" value="FERM_B-lobe"/>
    <property type="match status" value="1"/>
</dbReference>
<dbReference type="InterPro" id="IPR035963">
    <property type="entry name" value="FERM_2"/>
</dbReference>
<protein>
    <submittedName>
        <fullName evidence="4">FERM domain-containing protein</fullName>
    </submittedName>
</protein>
<dbReference type="GO" id="GO:0098609">
    <property type="term" value="P:cell-cell adhesion"/>
    <property type="evidence" value="ECO:0007669"/>
    <property type="project" value="TreeGrafter"/>
</dbReference>
<dbReference type="SMART" id="SM00295">
    <property type="entry name" value="B41"/>
    <property type="match status" value="1"/>
</dbReference>
<feature type="domain" description="FERM" evidence="1">
    <location>
        <begin position="48"/>
        <end position="290"/>
    </location>
</feature>
<dbReference type="SUPFAM" id="SSF50729">
    <property type="entry name" value="PH domain-like"/>
    <property type="match status" value="1"/>
</dbReference>
<dbReference type="CDD" id="cd17090">
    <property type="entry name" value="FERM_F1_TLN"/>
    <property type="match status" value="1"/>
</dbReference>
<dbReference type="Gene3D" id="2.30.29.30">
    <property type="entry name" value="Pleckstrin-homology domain (PH domain)/Phosphotyrosine-binding domain (PTB)"/>
    <property type="match status" value="1"/>
</dbReference>
<dbReference type="EMBL" id="UZAM01007665">
    <property type="protein sequence ID" value="VDP00643.1"/>
    <property type="molecule type" value="Genomic_DNA"/>
</dbReference>
<dbReference type="InterPro" id="IPR000299">
    <property type="entry name" value="FERM_domain"/>
</dbReference>
<dbReference type="OrthoDB" id="5845093at2759"/>